<evidence type="ECO:0000313" key="11">
    <source>
        <dbReference type="Proteomes" id="UP000646365"/>
    </source>
</evidence>
<dbReference type="PANTHER" id="PTHR21047:SF2">
    <property type="entry name" value="THYMIDINE DIPHOSPHO-4-KETO-RHAMNOSE 3,5-EPIMERASE"/>
    <property type="match status" value="1"/>
</dbReference>
<evidence type="ECO:0000313" key="10">
    <source>
        <dbReference type="EMBL" id="GGF23996.1"/>
    </source>
</evidence>
<dbReference type="Proteomes" id="UP000646365">
    <property type="component" value="Unassembled WGS sequence"/>
</dbReference>
<keyword evidence="11" id="KW-1185">Reference proteome</keyword>
<reference evidence="10" key="2">
    <citation type="submission" date="2020-09" db="EMBL/GenBank/DDBJ databases">
        <authorList>
            <person name="Sun Q."/>
            <person name="Zhou Y."/>
        </authorList>
    </citation>
    <scope>NUCLEOTIDE SEQUENCE</scope>
    <source>
        <strain evidence="10">CGMCC 1.15725</strain>
    </source>
</reference>
<dbReference type="GO" id="GO:0000271">
    <property type="term" value="P:polysaccharide biosynthetic process"/>
    <property type="evidence" value="ECO:0007669"/>
    <property type="project" value="TreeGrafter"/>
</dbReference>
<evidence type="ECO:0000256" key="9">
    <source>
        <dbReference type="PIRSR" id="PIRSR600888-3"/>
    </source>
</evidence>
<dbReference type="SUPFAM" id="SSF51182">
    <property type="entry name" value="RmlC-like cupins"/>
    <property type="match status" value="1"/>
</dbReference>
<dbReference type="Pfam" id="PF00908">
    <property type="entry name" value="dTDP_sugar_isom"/>
    <property type="match status" value="1"/>
</dbReference>
<dbReference type="Gene3D" id="2.60.120.10">
    <property type="entry name" value="Jelly Rolls"/>
    <property type="match status" value="1"/>
</dbReference>
<dbReference type="CDD" id="cd00438">
    <property type="entry name" value="cupin_RmlC"/>
    <property type="match status" value="1"/>
</dbReference>
<dbReference type="EMBL" id="BMJQ01000008">
    <property type="protein sequence ID" value="GGF23996.1"/>
    <property type="molecule type" value="Genomic_DNA"/>
</dbReference>
<name>A0A8J2YW17_9PROT</name>
<evidence type="ECO:0000256" key="3">
    <source>
        <dbReference type="ARBA" id="ARBA00012098"/>
    </source>
</evidence>
<accession>A0A8J2YW17</accession>
<dbReference type="InterPro" id="IPR014710">
    <property type="entry name" value="RmlC-like_jellyroll"/>
</dbReference>
<proteinExistence type="predicted"/>
<evidence type="ECO:0000256" key="2">
    <source>
        <dbReference type="ARBA" id="ARBA00001997"/>
    </source>
</evidence>
<dbReference type="InterPro" id="IPR000888">
    <property type="entry name" value="RmlC-like"/>
</dbReference>
<dbReference type="RefSeq" id="WP_189047627.1">
    <property type="nucleotide sequence ID" value="NZ_BMJQ01000008.1"/>
</dbReference>
<dbReference type="EC" id="5.1.3.13" evidence="3"/>
<comment type="caution">
    <text evidence="10">The sequence shown here is derived from an EMBL/GenBank/DDBJ whole genome shotgun (WGS) entry which is preliminary data.</text>
</comment>
<dbReference type="AlphaFoldDB" id="A0A8J2YW17"/>
<evidence type="ECO:0000256" key="7">
    <source>
        <dbReference type="ARBA" id="ARBA00033311"/>
    </source>
</evidence>
<dbReference type="InterPro" id="IPR011051">
    <property type="entry name" value="RmlC_Cupin_sf"/>
</dbReference>
<evidence type="ECO:0000256" key="6">
    <source>
        <dbReference type="ARBA" id="ARBA00031424"/>
    </source>
</evidence>
<evidence type="ECO:0000256" key="1">
    <source>
        <dbReference type="ARBA" id="ARBA00001298"/>
    </source>
</evidence>
<feature type="active site" description="Proton acceptor" evidence="8">
    <location>
        <position position="63"/>
    </location>
</feature>
<organism evidence="10 11">
    <name type="scientific">Aliidongia dinghuensis</name>
    <dbReference type="NCBI Taxonomy" id="1867774"/>
    <lineage>
        <taxon>Bacteria</taxon>
        <taxon>Pseudomonadati</taxon>
        <taxon>Pseudomonadota</taxon>
        <taxon>Alphaproteobacteria</taxon>
        <taxon>Rhodospirillales</taxon>
        <taxon>Dongiaceae</taxon>
        <taxon>Aliidongia</taxon>
    </lineage>
</organism>
<comment type="function">
    <text evidence="2">Catalyzes the epimerization of the C3' and C5'positions of dTDP-6-deoxy-D-xylo-4-hexulose, forming dTDP-6-deoxy-L-lyxo-4-hexulose.</text>
</comment>
<evidence type="ECO:0000256" key="4">
    <source>
        <dbReference type="ARBA" id="ARBA00019595"/>
    </source>
</evidence>
<feature type="active site" description="Proton donor" evidence="8">
    <location>
        <position position="130"/>
    </location>
</feature>
<evidence type="ECO:0000256" key="8">
    <source>
        <dbReference type="PIRSR" id="PIRSR600888-1"/>
    </source>
</evidence>
<dbReference type="GO" id="GO:0005829">
    <property type="term" value="C:cytosol"/>
    <property type="evidence" value="ECO:0007669"/>
    <property type="project" value="TreeGrafter"/>
</dbReference>
<comment type="catalytic activity">
    <reaction evidence="1">
        <text>dTDP-4-dehydro-6-deoxy-alpha-D-glucose = dTDP-4-dehydro-beta-L-rhamnose</text>
        <dbReference type="Rhea" id="RHEA:16969"/>
        <dbReference type="ChEBI" id="CHEBI:57649"/>
        <dbReference type="ChEBI" id="CHEBI:62830"/>
        <dbReference type="EC" id="5.1.3.13"/>
    </reaction>
</comment>
<sequence>MVKVAKTDLDGVLVIEPPTIFEDFRGHYVELYNRTLYEQAGVDQDFLQDDISVSSRHVLRGIHGDRKTWKLISCLYGRFYFVVVNNVPGSQQFGKWQGFTLSDTNRKQVLVPPGFGNGHVVLSETAIFHYKQTTEYDRASQFTLAWNDPALNIWWPVRDPITSERDQGVG</sequence>
<gene>
    <name evidence="10" type="ORF">GCM10011611_32610</name>
</gene>
<protein>
    <recommendedName>
        <fullName evidence="4">dTDP-4-dehydrorhamnose 3,5-epimerase</fullName>
        <ecNumber evidence="3">5.1.3.13</ecNumber>
    </recommendedName>
    <alternativeName>
        <fullName evidence="6">Thymidine diphospho-4-keto-rhamnose 3,5-epimerase</fullName>
    </alternativeName>
    <alternativeName>
        <fullName evidence="5">dTDP-4-keto-6-deoxyglucose 3,5-epimerase</fullName>
    </alternativeName>
    <alternativeName>
        <fullName evidence="7">dTDP-6-deoxy-D-xylo-4-hexulose 3,5-epimerase</fullName>
    </alternativeName>
</protein>
<dbReference type="PANTHER" id="PTHR21047">
    <property type="entry name" value="DTDP-6-DEOXY-D-GLUCOSE-3,5 EPIMERASE"/>
    <property type="match status" value="1"/>
</dbReference>
<feature type="site" description="Participates in a stacking interaction with the thymidine ring of dTDP-4-oxo-6-deoxyglucose" evidence="9">
    <location>
        <position position="136"/>
    </location>
</feature>
<dbReference type="GO" id="GO:0008830">
    <property type="term" value="F:dTDP-4-dehydrorhamnose 3,5-epimerase activity"/>
    <property type="evidence" value="ECO:0007669"/>
    <property type="project" value="UniProtKB-EC"/>
</dbReference>
<reference evidence="10" key="1">
    <citation type="journal article" date="2014" name="Int. J. Syst. Evol. Microbiol.">
        <title>Complete genome sequence of Corynebacterium casei LMG S-19264T (=DSM 44701T), isolated from a smear-ripened cheese.</title>
        <authorList>
            <consortium name="US DOE Joint Genome Institute (JGI-PGF)"/>
            <person name="Walter F."/>
            <person name="Albersmeier A."/>
            <person name="Kalinowski J."/>
            <person name="Ruckert C."/>
        </authorList>
    </citation>
    <scope>NUCLEOTIDE SEQUENCE</scope>
    <source>
        <strain evidence="10">CGMCC 1.15725</strain>
    </source>
</reference>
<evidence type="ECO:0000256" key="5">
    <source>
        <dbReference type="ARBA" id="ARBA00029758"/>
    </source>
</evidence>